<keyword evidence="4" id="KW-0560">Oxidoreductase</keyword>
<dbReference type="Proteomes" id="UP000593847">
    <property type="component" value="Chromosome"/>
</dbReference>
<comment type="similarity">
    <text evidence="1">Belongs to the NADH dehydrogenase family.</text>
</comment>
<evidence type="ECO:0000259" key="6">
    <source>
        <dbReference type="Pfam" id="PF07992"/>
    </source>
</evidence>
<evidence type="ECO:0000313" key="8">
    <source>
        <dbReference type="Proteomes" id="UP000593847"/>
    </source>
</evidence>
<keyword evidence="3" id="KW-0274">FAD</keyword>
<proteinExistence type="inferred from homology"/>
<dbReference type="EMBL" id="CP062699">
    <property type="protein sequence ID" value="QOJ90554.1"/>
    <property type="molecule type" value="Genomic_DNA"/>
</dbReference>
<dbReference type="InterPro" id="IPR036188">
    <property type="entry name" value="FAD/NAD-bd_sf"/>
</dbReference>
<reference evidence="7" key="1">
    <citation type="submission" date="2020-09" db="EMBL/GenBank/DDBJ databases">
        <title>Complete genome sequence of Pseudomonas taiwanensis CC, a plant growth-promoting and biotite-weathering strain.</title>
        <authorList>
            <person name="Cheng C."/>
        </authorList>
    </citation>
    <scope>NUCLEOTIDE SEQUENCE [LARGE SCALE GENOMIC DNA]</scope>
    <source>
        <strain evidence="7">WRS8</strain>
    </source>
</reference>
<dbReference type="AlphaFoldDB" id="A0A7L9GDL8"/>
<name>A0A7L9GDL8_9PSED</name>
<dbReference type="InterPro" id="IPR023753">
    <property type="entry name" value="FAD/NAD-binding_dom"/>
</dbReference>
<keyword evidence="2" id="KW-0285">Flavoprotein</keyword>
<dbReference type="PANTHER" id="PTHR43706:SF45">
    <property type="entry name" value="NADH DEHYDROGENASE-LIKE PROTEIN RV1812C"/>
    <property type="match status" value="1"/>
</dbReference>
<feature type="domain" description="FAD/NAD(P)-binding" evidence="6">
    <location>
        <begin position="71"/>
        <end position="317"/>
    </location>
</feature>
<accession>A0A7L9GDL8</accession>
<dbReference type="KEGG" id="ptai:ICN73_22210"/>
<keyword evidence="8" id="KW-1185">Reference proteome</keyword>
<dbReference type="PRINTS" id="PR00368">
    <property type="entry name" value="FADPNR"/>
</dbReference>
<evidence type="ECO:0000256" key="4">
    <source>
        <dbReference type="ARBA" id="ARBA00023002"/>
    </source>
</evidence>
<evidence type="ECO:0000256" key="5">
    <source>
        <dbReference type="ARBA" id="ARBA00023027"/>
    </source>
</evidence>
<dbReference type="SUPFAM" id="SSF51905">
    <property type="entry name" value="FAD/NAD(P)-binding domain"/>
    <property type="match status" value="1"/>
</dbReference>
<protein>
    <submittedName>
        <fullName evidence="7">FAD-dependent oxidoreductase</fullName>
    </submittedName>
</protein>
<keyword evidence="5" id="KW-0520">NAD</keyword>
<organism evidence="7 8">
    <name type="scientific">Pseudomonas taiwanensis</name>
    <dbReference type="NCBI Taxonomy" id="470150"/>
    <lineage>
        <taxon>Bacteria</taxon>
        <taxon>Pseudomonadati</taxon>
        <taxon>Pseudomonadota</taxon>
        <taxon>Gammaproteobacteria</taxon>
        <taxon>Pseudomonadales</taxon>
        <taxon>Pseudomonadaceae</taxon>
        <taxon>Pseudomonas</taxon>
    </lineage>
</organism>
<evidence type="ECO:0000256" key="3">
    <source>
        <dbReference type="ARBA" id="ARBA00022827"/>
    </source>
</evidence>
<dbReference type="Gene3D" id="3.50.50.100">
    <property type="match status" value="1"/>
</dbReference>
<dbReference type="GO" id="GO:0003954">
    <property type="term" value="F:NADH dehydrogenase activity"/>
    <property type="evidence" value="ECO:0007669"/>
    <property type="project" value="InterPro"/>
</dbReference>
<evidence type="ECO:0000256" key="1">
    <source>
        <dbReference type="ARBA" id="ARBA00005272"/>
    </source>
</evidence>
<dbReference type="Pfam" id="PF07992">
    <property type="entry name" value="Pyr_redox_2"/>
    <property type="match status" value="1"/>
</dbReference>
<dbReference type="InterPro" id="IPR045024">
    <property type="entry name" value="NDH-2"/>
</dbReference>
<gene>
    <name evidence="7" type="ORF">ICN73_22210</name>
</gene>
<evidence type="ECO:0000313" key="7">
    <source>
        <dbReference type="EMBL" id="QOJ90554.1"/>
    </source>
</evidence>
<dbReference type="PANTHER" id="PTHR43706">
    <property type="entry name" value="NADH DEHYDROGENASE"/>
    <property type="match status" value="1"/>
</dbReference>
<evidence type="ECO:0000256" key="2">
    <source>
        <dbReference type="ARBA" id="ARBA00022630"/>
    </source>
</evidence>
<sequence>MPRPWGCSLGPIGANTKGADRRTSLLLDQAQRADLSISVLAPQPELRIRPRFYEADVHGMKAPLGDLFEAVGIHFFPGNADSIDTEGRSVSYTDTHGQPQHIAYDRLILAAGSQVARPAVPGLAEHAFDVDQMESAMRLEQHLVDLAALPASPTRNTVVVCGGGFTGIETATEMPTRLRSILGADAALRVVIVDRGAQVGAALGEGITPSIVAACEQAGVEWLAGASVLAVDAAGVTLDNGEHIASNTVIWTVGVKASPLTAHVAGERDTFGRLKVDGHLKVLGQEHVYATGDTAWAAVDDLGNYALMTCQHAIPMGRHAGNNAAADLLGLQPVLYRQPKYVTCLDLGDWGAAFSEGWERELKLHGQEGKALKRQINSVWIYPPAADRALALAAADPMIAIV</sequence>